<dbReference type="AlphaFoldDB" id="A0A1I1XLV2"/>
<sequence>MTRELNQYHQLMGQMLDDGKTVQVTLHGMSMFPILFPGDSVHICRTTFEQIKPGQVVVFERAGQWIAHRLMVKDEAHRYLITRGDGLPRNDAPIPFQQVKGIVTKVVKSRSPLARSINTFFDRWMVWLAPVTGRLFWYAGRAAVWGLRGLKGLMC</sequence>
<dbReference type="eggNOG" id="ENOG502ZHEY">
    <property type="taxonomic scope" value="Bacteria"/>
</dbReference>
<dbReference type="Gene3D" id="2.10.109.10">
    <property type="entry name" value="Umud Fragment, subunit A"/>
    <property type="match status" value="1"/>
</dbReference>
<evidence type="ECO:0000313" key="3">
    <source>
        <dbReference type="Proteomes" id="UP000181976"/>
    </source>
</evidence>
<dbReference type="InterPro" id="IPR036286">
    <property type="entry name" value="LexA/Signal_pep-like_sf"/>
</dbReference>
<feature type="domain" description="Peptidase S24/S26A/S26B/S26C" evidence="1">
    <location>
        <begin position="5"/>
        <end position="89"/>
    </location>
</feature>
<dbReference type="SUPFAM" id="SSF51306">
    <property type="entry name" value="LexA/Signal peptidase"/>
    <property type="match status" value="1"/>
</dbReference>
<gene>
    <name evidence="2" type="ORF">SAMN05444380_10689</name>
</gene>
<evidence type="ECO:0000313" key="2">
    <source>
        <dbReference type="EMBL" id="SFE08312.1"/>
    </source>
</evidence>
<dbReference type="STRING" id="385682.SAMN05444380_10689"/>
<dbReference type="RefSeq" id="WP_237706121.1">
    <property type="nucleotide sequence ID" value="NZ_AFSL01000041.1"/>
</dbReference>
<dbReference type="Pfam" id="PF00717">
    <property type="entry name" value="Peptidase_S24"/>
    <property type="match status" value="1"/>
</dbReference>
<keyword evidence="3" id="KW-1185">Reference proteome</keyword>
<dbReference type="CDD" id="cd06462">
    <property type="entry name" value="Peptidase_S24_S26"/>
    <property type="match status" value="1"/>
</dbReference>
<reference evidence="2 3" key="1">
    <citation type="submission" date="2016-10" db="EMBL/GenBank/DDBJ databases">
        <authorList>
            <person name="de Groot N.N."/>
        </authorList>
    </citation>
    <scope>NUCLEOTIDE SEQUENCE [LARGE SCALE GENOMIC DNA]</scope>
    <source>
        <strain evidence="2 3">DSM 19012</strain>
    </source>
</reference>
<organism evidence="2 3">
    <name type="scientific">Thermophagus xiamenensis</name>
    <dbReference type="NCBI Taxonomy" id="385682"/>
    <lineage>
        <taxon>Bacteria</taxon>
        <taxon>Pseudomonadati</taxon>
        <taxon>Bacteroidota</taxon>
        <taxon>Bacteroidia</taxon>
        <taxon>Marinilabiliales</taxon>
        <taxon>Marinilabiliaceae</taxon>
        <taxon>Thermophagus</taxon>
    </lineage>
</organism>
<dbReference type="Proteomes" id="UP000181976">
    <property type="component" value="Unassembled WGS sequence"/>
</dbReference>
<dbReference type="EMBL" id="FONA01000006">
    <property type="protein sequence ID" value="SFE08312.1"/>
    <property type="molecule type" value="Genomic_DNA"/>
</dbReference>
<accession>A0A1I1XLV2</accession>
<name>A0A1I1XLV2_9BACT</name>
<protein>
    <submittedName>
        <fullName evidence="2">Signal peptidase I</fullName>
    </submittedName>
</protein>
<dbReference type="InParanoid" id="A0A1I1XLV2"/>
<dbReference type="InterPro" id="IPR015927">
    <property type="entry name" value="Peptidase_S24_S26A/B/C"/>
</dbReference>
<proteinExistence type="predicted"/>
<evidence type="ECO:0000259" key="1">
    <source>
        <dbReference type="Pfam" id="PF00717"/>
    </source>
</evidence>